<evidence type="ECO:0000256" key="3">
    <source>
        <dbReference type="ARBA" id="ARBA00012313"/>
    </source>
</evidence>
<gene>
    <name evidence="14" type="ORF">Ddye_019734</name>
</gene>
<dbReference type="AlphaFoldDB" id="A0AAD9TZE7"/>
<name>A0AAD9TZE7_9ROSI</name>
<keyword evidence="10" id="KW-0106">Calcium</keyword>
<keyword evidence="6 10" id="KW-0479">Metal-binding</keyword>
<evidence type="ECO:0000313" key="14">
    <source>
        <dbReference type="EMBL" id="KAK2644539.1"/>
    </source>
</evidence>
<dbReference type="GO" id="GO:0006979">
    <property type="term" value="P:response to oxidative stress"/>
    <property type="evidence" value="ECO:0007669"/>
    <property type="project" value="InterPro"/>
</dbReference>
<accession>A0AAD9TZE7</accession>
<feature type="region of interest" description="Disordered" evidence="12">
    <location>
        <begin position="56"/>
        <end position="77"/>
    </location>
</feature>
<dbReference type="GO" id="GO:0140825">
    <property type="term" value="F:lactoperoxidase activity"/>
    <property type="evidence" value="ECO:0007669"/>
    <property type="project" value="UniProtKB-EC"/>
</dbReference>
<evidence type="ECO:0000256" key="4">
    <source>
        <dbReference type="ARBA" id="ARBA00022559"/>
    </source>
</evidence>
<keyword evidence="5" id="KW-0349">Heme</keyword>
<reference evidence="14" key="1">
    <citation type="journal article" date="2023" name="Plant J.">
        <title>Genome sequences and population genomics provide insights into the demographic history, inbreeding, and mutation load of two 'living fossil' tree species of Dipteronia.</title>
        <authorList>
            <person name="Feng Y."/>
            <person name="Comes H.P."/>
            <person name="Chen J."/>
            <person name="Zhu S."/>
            <person name="Lu R."/>
            <person name="Zhang X."/>
            <person name="Li P."/>
            <person name="Qiu J."/>
            <person name="Olsen K.M."/>
            <person name="Qiu Y."/>
        </authorList>
    </citation>
    <scope>NUCLEOTIDE SEQUENCE</scope>
    <source>
        <strain evidence="14">KIB01</strain>
    </source>
</reference>
<evidence type="ECO:0000256" key="9">
    <source>
        <dbReference type="PIRSR" id="PIRSR600823-2"/>
    </source>
</evidence>
<sequence>MFRIGLDKNRGAAAQVYSKGDISLGCDASILLDSEGSEIVSSMNFALVARESAASSGGPEIQIPLGRKDSRTSNHQQADIHLPSSGISVDEFLHIFMSKGMNLEESVAILDSQIINHSFELLLKLECPTKTPLTNLTVVPNDMTPFIFYNHYYRDVVTGKGVFGIDSESPGIFEQHLLSISLLLIRTTFSKFSPLHLLDCLQQMLSVKQRVRVRLGV</sequence>
<evidence type="ECO:0000256" key="2">
    <source>
        <dbReference type="ARBA" id="ARBA00001970"/>
    </source>
</evidence>
<evidence type="ECO:0000256" key="6">
    <source>
        <dbReference type="ARBA" id="ARBA00022723"/>
    </source>
</evidence>
<evidence type="ECO:0000256" key="8">
    <source>
        <dbReference type="ARBA" id="ARBA00023004"/>
    </source>
</evidence>
<dbReference type="PANTHER" id="PTHR31517">
    <property type="match status" value="1"/>
</dbReference>
<dbReference type="PANTHER" id="PTHR31517:SF81">
    <property type="entry name" value="PEROXIDASE"/>
    <property type="match status" value="1"/>
</dbReference>
<proteinExistence type="inferred from homology"/>
<comment type="cofactor">
    <cofactor evidence="2">
        <name>heme b</name>
        <dbReference type="ChEBI" id="CHEBI:60344"/>
    </cofactor>
</comment>
<dbReference type="PROSITE" id="PS50873">
    <property type="entry name" value="PEROXIDASE_4"/>
    <property type="match status" value="1"/>
</dbReference>
<keyword evidence="4" id="KW-0575">Peroxidase</keyword>
<evidence type="ECO:0000256" key="5">
    <source>
        <dbReference type="ARBA" id="ARBA00022617"/>
    </source>
</evidence>
<comment type="similarity">
    <text evidence="11">Belongs to the peroxidase family.</text>
</comment>
<comment type="cofactor">
    <cofactor evidence="10">
        <name>Ca(2+)</name>
        <dbReference type="ChEBI" id="CHEBI:29108"/>
    </cofactor>
    <text evidence="10">Binds 2 calcium ions per subunit.</text>
</comment>
<keyword evidence="7" id="KW-0560">Oxidoreductase</keyword>
<dbReference type="Proteomes" id="UP001280121">
    <property type="component" value="Unassembled WGS sequence"/>
</dbReference>
<protein>
    <recommendedName>
        <fullName evidence="3">peroxidase</fullName>
        <ecNumber evidence="3">1.11.1.7</ecNumber>
    </recommendedName>
</protein>
<dbReference type="EMBL" id="JANJYI010000006">
    <property type="protein sequence ID" value="KAK2644539.1"/>
    <property type="molecule type" value="Genomic_DNA"/>
</dbReference>
<evidence type="ECO:0000259" key="13">
    <source>
        <dbReference type="PROSITE" id="PS50873"/>
    </source>
</evidence>
<feature type="binding site" evidence="10">
    <location>
        <position position="144"/>
    </location>
    <ligand>
        <name>Ca(2+)</name>
        <dbReference type="ChEBI" id="CHEBI:29108"/>
        <label>2</label>
    </ligand>
</feature>
<dbReference type="GO" id="GO:0020037">
    <property type="term" value="F:heme binding"/>
    <property type="evidence" value="ECO:0007669"/>
    <property type="project" value="InterPro"/>
</dbReference>
<dbReference type="InterPro" id="IPR002016">
    <property type="entry name" value="Haem_peroxidase"/>
</dbReference>
<evidence type="ECO:0000256" key="12">
    <source>
        <dbReference type="SAM" id="MobiDB-lite"/>
    </source>
</evidence>
<evidence type="ECO:0000313" key="15">
    <source>
        <dbReference type="Proteomes" id="UP001280121"/>
    </source>
</evidence>
<dbReference type="Pfam" id="PF00141">
    <property type="entry name" value="peroxidase"/>
    <property type="match status" value="1"/>
</dbReference>
<evidence type="ECO:0000256" key="7">
    <source>
        <dbReference type="ARBA" id="ARBA00023002"/>
    </source>
</evidence>
<dbReference type="InterPro" id="IPR010255">
    <property type="entry name" value="Haem_peroxidase_sf"/>
</dbReference>
<dbReference type="SUPFAM" id="SSF48113">
    <property type="entry name" value="Heme-dependent peroxidases"/>
    <property type="match status" value="1"/>
</dbReference>
<evidence type="ECO:0000256" key="10">
    <source>
        <dbReference type="PIRSR" id="PIRSR600823-3"/>
    </source>
</evidence>
<comment type="caution">
    <text evidence="14">The sequence shown here is derived from an EMBL/GenBank/DDBJ whole genome shotgun (WGS) entry which is preliminary data.</text>
</comment>
<dbReference type="Gene3D" id="1.10.520.10">
    <property type="match status" value="1"/>
</dbReference>
<feature type="domain" description="Plant heme peroxidase family profile" evidence="13">
    <location>
        <begin position="45"/>
        <end position="167"/>
    </location>
</feature>
<keyword evidence="15" id="KW-1185">Reference proteome</keyword>
<dbReference type="EC" id="1.11.1.7" evidence="3"/>
<dbReference type="GO" id="GO:0046872">
    <property type="term" value="F:metal ion binding"/>
    <property type="evidence" value="ECO:0007669"/>
    <property type="project" value="UniProtKB-KW"/>
</dbReference>
<dbReference type="InterPro" id="IPR000823">
    <property type="entry name" value="Peroxidase_pln"/>
</dbReference>
<evidence type="ECO:0000256" key="11">
    <source>
        <dbReference type="RuleBase" id="RU004241"/>
    </source>
</evidence>
<evidence type="ECO:0000256" key="1">
    <source>
        <dbReference type="ARBA" id="ARBA00000189"/>
    </source>
</evidence>
<dbReference type="Gene3D" id="1.10.420.10">
    <property type="entry name" value="Peroxidase, domain 2"/>
    <property type="match status" value="1"/>
</dbReference>
<organism evidence="14 15">
    <name type="scientific">Dipteronia dyeriana</name>
    <dbReference type="NCBI Taxonomy" id="168575"/>
    <lineage>
        <taxon>Eukaryota</taxon>
        <taxon>Viridiplantae</taxon>
        <taxon>Streptophyta</taxon>
        <taxon>Embryophyta</taxon>
        <taxon>Tracheophyta</taxon>
        <taxon>Spermatophyta</taxon>
        <taxon>Magnoliopsida</taxon>
        <taxon>eudicotyledons</taxon>
        <taxon>Gunneridae</taxon>
        <taxon>Pentapetalae</taxon>
        <taxon>rosids</taxon>
        <taxon>malvids</taxon>
        <taxon>Sapindales</taxon>
        <taxon>Sapindaceae</taxon>
        <taxon>Hippocastanoideae</taxon>
        <taxon>Acereae</taxon>
        <taxon>Dipteronia</taxon>
    </lineage>
</organism>
<comment type="catalytic activity">
    <reaction evidence="1">
        <text>2 a phenolic donor + H2O2 = 2 a phenolic radical donor + 2 H2O</text>
        <dbReference type="Rhea" id="RHEA:56136"/>
        <dbReference type="ChEBI" id="CHEBI:15377"/>
        <dbReference type="ChEBI" id="CHEBI:16240"/>
        <dbReference type="ChEBI" id="CHEBI:139520"/>
        <dbReference type="ChEBI" id="CHEBI:139521"/>
        <dbReference type="EC" id="1.11.1.7"/>
    </reaction>
</comment>
<keyword evidence="8" id="KW-0408">Iron</keyword>
<feature type="binding site" evidence="9">
    <location>
        <position position="83"/>
    </location>
    <ligand>
        <name>substrate</name>
    </ligand>
</feature>